<proteinExistence type="predicted"/>
<accession>A0A6L9MYK2</accession>
<feature type="transmembrane region" description="Helical" evidence="1">
    <location>
        <begin position="12"/>
        <end position="31"/>
    </location>
</feature>
<evidence type="ECO:0000313" key="3">
    <source>
        <dbReference type="Proteomes" id="UP000478837"/>
    </source>
</evidence>
<keyword evidence="1" id="KW-0812">Transmembrane</keyword>
<feature type="transmembrane region" description="Helical" evidence="1">
    <location>
        <begin position="37"/>
        <end position="56"/>
    </location>
</feature>
<keyword evidence="1" id="KW-0472">Membrane</keyword>
<evidence type="ECO:0000313" key="2">
    <source>
        <dbReference type="EMBL" id="NDW23095.1"/>
    </source>
</evidence>
<evidence type="ECO:0000256" key="1">
    <source>
        <dbReference type="SAM" id="Phobius"/>
    </source>
</evidence>
<dbReference type="Proteomes" id="UP000478837">
    <property type="component" value="Unassembled WGS sequence"/>
</dbReference>
<gene>
    <name evidence="2" type="ORF">GTW09_16380</name>
</gene>
<dbReference type="EMBL" id="JAAAWP010000014">
    <property type="protein sequence ID" value="NDW23095.1"/>
    <property type="molecule type" value="Genomic_DNA"/>
</dbReference>
<keyword evidence="3" id="KW-1185">Reference proteome</keyword>
<dbReference type="RefSeq" id="WP_163112728.1">
    <property type="nucleotide sequence ID" value="NZ_JAAAWP010000014.1"/>
</dbReference>
<dbReference type="AlphaFoldDB" id="A0A6L9MYK2"/>
<keyword evidence="1" id="KW-1133">Transmembrane helix</keyword>
<protein>
    <submittedName>
        <fullName evidence="2">Uncharacterized protein</fullName>
    </submittedName>
</protein>
<name>A0A6L9MYK2_9ALTE</name>
<comment type="caution">
    <text evidence="2">The sequence shown here is derived from an EMBL/GenBank/DDBJ whole genome shotgun (WGS) entry which is preliminary data.</text>
</comment>
<sequence>MKKTFKLKTNKFLNVLKLLFIFPVLVVLGIAAKVISFYYLELLMLVAIFLAILWFYRITYVNKHQLDDGTCLVRVRYNIFNFKFVKVSFSQNGKEHIHTARTKETVIVVGKPDIPLDVEINMDLKSIGEPEASIQVYKG</sequence>
<reference evidence="2 3" key="1">
    <citation type="submission" date="2020-01" db="EMBL/GenBank/DDBJ databases">
        <title>Genomes of bacteria type strains.</title>
        <authorList>
            <person name="Chen J."/>
            <person name="Zhu S."/>
            <person name="Yang J."/>
        </authorList>
    </citation>
    <scope>NUCLEOTIDE SEQUENCE [LARGE SCALE GENOMIC DNA]</scope>
    <source>
        <strain evidence="2 3">LMG 22958</strain>
    </source>
</reference>
<organism evidence="2 3">
    <name type="scientific">Alteromonas hispanica</name>
    <dbReference type="NCBI Taxonomy" id="315421"/>
    <lineage>
        <taxon>Bacteria</taxon>
        <taxon>Pseudomonadati</taxon>
        <taxon>Pseudomonadota</taxon>
        <taxon>Gammaproteobacteria</taxon>
        <taxon>Alteromonadales</taxon>
        <taxon>Alteromonadaceae</taxon>
        <taxon>Alteromonas/Salinimonas group</taxon>
        <taxon>Alteromonas</taxon>
    </lineage>
</organism>